<evidence type="ECO:0000313" key="3">
    <source>
        <dbReference type="Proteomes" id="UP000277204"/>
    </source>
</evidence>
<organism evidence="2 3">
    <name type="scientific">Schistosoma margrebowiei</name>
    <dbReference type="NCBI Taxonomy" id="48269"/>
    <lineage>
        <taxon>Eukaryota</taxon>
        <taxon>Metazoa</taxon>
        <taxon>Spiralia</taxon>
        <taxon>Lophotrochozoa</taxon>
        <taxon>Platyhelminthes</taxon>
        <taxon>Trematoda</taxon>
        <taxon>Digenea</taxon>
        <taxon>Strigeidida</taxon>
        <taxon>Schistosomatoidea</taxon>
        <taxon>Schistosomatidae</taxon>
        <taxon>Schistosoma</taxon>
    </lineage>
</organism>
<dbReference type="AlphaFoldDB" id="A0A3P8BN38"/>
<feature type="region of interest" description="Disordered" evidence="1">
    <location>
        <begin position="219"/>
        <end position="280"/>
    </location>
</feature>
<evidence type="ECO:0000313" key="2">
    <source>
        <dbReference type="EMBL" id="VDP07014.1"/>
    </source>
</evidence>
<feature type="region of interest" description="Disordered" evidence="1">
    <location>
        <begin position="510"/>
        <end position="654"/>
    </location>
</feature>
<feature type="compositionally biased region" description="Gly residues" evidence="1">
    <location>
        <begin position="574"/>
        <end position="588"/>
    </location>
</feature>
<proteinExistence type="predicted"/>
<dbReference type="EMBL" id="UZAI01010413">
    <property type="protein sequence ID" value="VDP07014.1"/>
    <property type="molecule type" value="Genomic_DNA"/>
</dbReference>
<sequence>MKSMSLSSSSASLLSCSTGMRSSNPDFVDLSNSDPKRLRLCFTDINSTIFATAANSTTTTTTITPTTAHVDISVCNETREPNNYQQFPSYLLNHSYDQCSHYQVNNNNNNSRIHSHVKISSPLISIPSLTKGVSPTSSTSVWHPSCLGIVNSSEPSFVPTSSELHDSSVMNECSSYLQIMDANYHPLLKDTPRSTSVYLNPNLPTSSSSVMHPSNIVLQNVHDSPSHGDSSCNSNTSIVSTPGSATVNTTSPVINNNSDSASQLSLHTDNPSQSIPPFCHNSQQNSKLHLVYNQPHSNFCSPVVCSLSESSSLNLCGNMLNTITKSTSNPSNSCLPFNFDRNNSSFLNDNGINNHLYSLTSSVHDSQYHQNIRQQIKAPLIVPPSLLPSLSNHPYPQLTNEYSMNTTTSHTQMMMNSTSINQSNPTDFIDTESIKTERGESEGGGSSESEVSGDYGGVRTGDNLRSANNHNSKNNTYSTASNTNNGSFGLINNELLTNKKYDCNIDEIPDDDYLTGDDTDGDDCTDSILDDEDTDYDEVDEYDDDDDDDDTENDIDDPDRDCDDEEDREDDELSGGGCGVTSIGGAGGRDILEMSEGTGHSSFTCSTSSYHKSEYESESNHTSATTSHLNTTISSSTTTNTTNNNHHNANKVTNYGNNNEILFRNNSTTHANGFRFGQIFTTSVEHDYKVVEVVQKFIP</sequence>
<dbReference type="PROSITE" id="PS51257">
    <property type="entry name" value="PROKAR_LIPOPROTEIN"/>
    <property type="match status" value="1"/>
</dbReference>
<gene>
    <name evidence="2" type="ORF">SMRZ_LOCUS13565</name>
</gene>
<feature type="compositionally biased region" description="Low complexity" evidence="1">
    <location>
        <begin position="625"/>
        <end position="654"/>
    </location>
</feature>
<name>A0A3P8BN38_9TREM</name>
<keyword evidence="3" id="KW-1185">Reference proteome</keyword>
<feature type="compositionally biased region" description="Low complexity" evidence="1">
    <location>
        <begin position="471"/>
        <end position="485"/>
    </location>
</feature>
<reference evidence="2 3" key="1">
    <citation type="submission" date="2018-11" db="EMBL/GenBank/DDBJ databases">
        <authorList>
            <consortium name="Pathogen Informatics"/>
        </authorList>
    </citation>
    <scope>NUCLEOTIDE SEQUENCE [LARGE SCALE GENOMIC DNA]</scope>
    <source>
        <strain evidence="2 3">Zambia</strain>
    </source>
</reference>
<dbReference type="Proteomes" id="UP000277204">
    <property type="component" value="Unassembled WGS sequence"/>
</dbReference>
<accession>A0A3P8BN38</accession>
<feature type="compositionally biased region" description="Acidic residues" evidence="1">
    <location>
        <begin position="510"/>
        <end position="573"/>
    </location>
</feature>
<protein>
    <submittedName>
        <fullName evidence="2">Uncharacterized protein</fullName>
    </submittedName>
</protein>
<evidence type="ECO:0000256" key="1">
    <source>
        <dbReference type="SAM" id="MobiDB-lite"/>
    </source>
</evidence>
<feature type="region of interest" description="Disordered" evidence="1">
    <location>
        <begin position="435"/>
        <end position="487"/>
    </location>
</feature>
<feature type="non-terminal residue" evidence="2">
    <location>
        <position position="699"/>
    </location>
</feature>